<dbReference type="InterPro" id="IPR007034">
    <property type="entry name" value="BMS1_TSR1_C"/>
</dbReference>
<name>A0A3P7NQF1_DIBLA</name>
<organism evidence="5 6">
    <name type="scientific">Dibothriocephalus latus</name>
    <name type="common">Fish tapeworm</name>
    <name type="synonym">Diphyllobothrium latum</name>
    <dbReference type="NCBI Taxonomy" id="60516"/>
    <lineage>
        <taxon>Eukaryota</taxon>
        <taxon>Metazoa</taxon>
        <taxon>Spiralia</taxon>
        <taxon>Lophotrochozoa</taxon>
        <taxon>Platyhelminthes</taxon>
        <taxon>Cestoda</taxon>
        <taxon>Eucestoda</taxon>
        <taxon>Diphyllobothriidea</taxon>
        <taxon>Diphyllobothriidae</taxon>
        <taxon>Dibothriocephalus</taxon>
    </lineage>
</organism>
<gene>
    <name evidence="5" type="ORF">DILT_LOCUS7260</name>
</gene>
<dbReference type="GO" id="GO:0003924">
    <property type="term" value="F:GTPase activity"/>
    <property type="evidence" value="ECO:0007669"/>
    <property type="project" value="TreeGrafter"/>
</dbReference>
<dbReference type="GO" id="GO:0034511">
    <property type="term" value="F:U3 snoRNA binding"/>
    <property type="evidence" value="ECO:0007669"/>
    <property type="project" value="TreeGrafter"/>
</dbReference>
<evidence type="ECO:0000313" key="5">
    <source>
        <dbReference type="EMBL" id="VDN11429.1"/>
    </source>
</evidence>
<reference evidence="5 6" key="1">
    <citation type="submission" date="2018-11" db="EMBL/GenBank/DDBJ databases">
        <authorList>
            <consortium name="Pathogen Informatics"/>
        </authorList>
    </citation>
    <scope>NUCLEOTIDE SEQUENCE [LARGE SCALE GENOMIC DNA]</scope>
</reference>
<dbReference type="GO" id="GO:0005525">
    <property type="term" value="F:GTP binding"/>
    <property type="evidence" value="ECO:0007669"/>
    <property type="project" value="TreeGrafter"/>
</dbReference>
<dbReference type="InterPro" id="IPR039761">
    <property type="entry name" value="Bms1/Tsr1"/>
</dbReference>
<evidence type="ECO:0000259" key="4">
    <source>
        <dbReference type="SMART" id="SM01362"/>
    </source>
</evidence>
<keyword evidence="6" id="KW-1185">Reference proteome</keyword>
<feature type="region of interest" description="Disordered" evidence="3">
    <location>
        <begin position="128"/>
        <end position="163"/>
    </location>
</feature>
<feature type="compositionally biased region" description="Acidic residues" evidence="3">
    <location>
        <begin position="128"/>
        <end position="138"/>
    </location>
</feature>
<accession>A0A3P7NQF1</accession>
<feature type="domain" description="Ribosome biogenesis protein BMS1/TSR1 C-terminal" evidence="4">
    <location>
        <begin position="208"/>
        <end position="383"/>
    </location>
</feature>
<dbReference type="GO" id="GO:0000479">
    <property type="term" value="P:endonucleolytic cleavage of tricistronic rRNA transcript (SSU-rRNA, 5.8S rRNA, LSU-rRNA)"/>
    <property type="evidence" value="ECO:0007669"/>
    <property type="project" value="TreeGrafter"/>
</dbReference>
<dbReference type="PANTHER" id="PTHR12858">
    <property type="entry name" value="RIBOSOME BIOGENESIS PROTEIN"/>
    <property type="match status" value="1"/>
</dbReference>
<dbReference type="Proteomes" id="UP000281553">
    <property type="component" value="Unassembled WGS sequence"/>
</dbReference>
<dbReference type="OrthoDB" id="119302at2759"/>
<protein>
    <recommendedName>
        <fullName evidence="2">Pre-rRNA-processing protein TSR1 homolog</fullName>
    </recommendedName>
</protein>
<evidence type="ECO:0000256" key="2">
    <source>
        <dbReference type="ARBA" id="ARBA00040070"/>
    </source>
</evidence>
<feature type="compositionally biased region" description="Acidic residues" evidence="3">
    <location>
        <begin position="150"/>
        <end position="163"/>
    </location>
</feature>
<evidence type="ECO:0000256" key="3">
    <source>
        <dbReference type="SAM" id="MobiDB-lite"/>
    </source>
</evidence>
<dbReference type="AlphaFoldDB" id="A0A3P7NQF1"/>
<dbReference type="SMART" id="SM01362">
    <property type="entry name" value="DUF663"/>
    <property type="match status" value="1"/>
</dbReference>
<evidence type="ECO:0000256" key="1">
    <source>
        <dbReference type="ARBA" id="ARBA00037087"/>
    </source>
</evidence>
<dbReference type="Pfam" id="PF04950">
    <property type="entry name" value="RIBIOP_C"/>
    <property type="match status" value="1"/>
</dbReference>
<comment type="function">
    <text evidence="1">Required during maturation of the 40S ribosomal subunit in the nucleolus.</text>
</comment>
<dbReference type="PANTHER" id="PTHR12858:SF1">
    <property type="entry name" value="PRE-RRNA-PROCESSING PROTEIN TSR1 HOMOLOG"/>
    <property type="match status" value="1"/>
</dbReference>
<dbReference type="GO" id="GO:0030688">
    <property type="term" value="C:preribosome, small subunit precursor"/>
    <property type="evidence" value="ECO:0007669"/>
    <property type="project" value="TreeGrafter"/>
</dbReference>
<proteinExistence type="predicted"/>
<dbReference type="GO" id="GO:0000462">
    <property type="term" value="P:maturation of SSU-rRNA from tricistronic rRNA transcript (SSU-rRNA, 5.8S rRNA, LSU-rRNA)"/>
    <property type="evidence" value="ECO:0007669"/>
    <property type="project" value="TreeGrafter"/>
</dbReference>
<dbReference type="EMBL" id="UYRU01051423">
    <property type="protein sequence ID" value="VDN11429.1"/>
    <property type="molecule type" value="Genomic_DNA"/>
</dbReference>
<evidence type="ECO:0000313" key="6">
    <source>
        <dbReference type="Proteomes" id="UP000281553"/>
    </source>
</evidence>
<sequence>MDLARLADWIIFVLPGDIRKVDPSSYTELLSALYAQGLPSSVFCVMSNISDTRELLAQLQMKFTVNEGKIRVLNSTADAFSLLRYLALSQKKPAFCIADNCLASKDALKVGITSTRLRCGMLVEDISTEPYEDNEDEEMPVHEDAAEIPSESEDAGSDDLDFEESETASKKTCSFGKPDIVHKIPSSALTTEAERAKAAYIEHQFPDEVEVPPDVAARTRFAKYRGLPSFNKCTWPTKDDPSLPYEYGKIFRFANYPHNRRTIVKYTLAQLRQLATGEAVDPLGSPLRIPSGSLATLTIGPMDRQMASTLLSAHTQSAEAGRQAQPLVVWSLLPYERCLSVLHLVLQKRANELAPEASPNPKGNNAFDPDPIMAKEPTLFQPIWDHNNCWLLSNSY</sequence>